<comment type="caution">
    <text evidence="1">The sequence shown here is derived from an EMBL/GenBank/DDBJ whole genome shotgun (WGS) entry which is preliminary data.</text>
</comment>
<keyword evidence="2" id="KW-1185">Reference proteome</keyword>
<dbReference type="AlphaFoldDB" id="W4UUL3"/>
<accession>W4UUL3</accession>
<dbReference type="STRING" id="1445607.JCM10512_2533"/>
<evidence type="ECO:0000313" key="2">
    <source>
        <dbReference type="Proteomes" id="UP000019131"/>
    </source>
</evidence>
<name>W4UUL3_9BACE</name>
<sequence>MSILQLFNSLKIKSNMNSKTILFLLVSVLLSGCTGKAKEAVQTPAVTTSGTGTTPTGAVAVEETPAMCGWKCYGLLGRAKSVKYDTGGYLEFNSDGNLTKQTTVWVLEDGSKHTHTVTNVYSSPNEYSSGGAYSYKIEYEKNTRSEIEQGGEYFRDSFTFDNSGRLIKSNPNVGFSALTIEYKYPSEKDKLPSMQTENGSDETGTYTNVDKFEYLKTDSRGNWTERKVDRKIAQTDEQEKKSIHTEILLEKREITYF</sequence>
<evidence type="ECO:0000313" key="1">
    <source>
        <dbReference type="EMBL" id="GAE84204.1"/>
    </source>
</evidence>
<dbReference type="Proteomes" id="UP000019131">
    <property type="component" value="Unassembled WGS sequence"/>
</dbReference>
<proteinExistence type="predicted"/>
<organism evidence="1 2">
    <name type="scientific">Bacteroides reticulotermitis JCM 10512</name>
    <dbReference type="NCBI Taxonomy" id="1445607"/>
    <lineage>
        <taxon>Bacteria</taxon>
        <taxon>Pseudomonadati</taxon>
        <taxon>Bacteroidota</taxon>
        <taxon>Bacteroidia</taxon>
        <taxon>Bacteroidales</taxon>
        <taxon>Bacteroidaceae</taxon>
        <taxon>Bacteroides</taxon>
    </lineage>
</organism>
<gene>
    <name evidence="1" type="ORF">JCM10512_2533</name>
</gene>
<protein>
    <submittedName>
        <fullName evidence="1">Uncharacterized protein</fullName>
    </submittedName>
</protein>
<dbReference type="EMBL" id="BAIV01000014">
    <property type="protein sequence ID" value="GAE84204.1"/>
    <property type="molecule type" value="Genomic_DNA"/>
</dbReference>
<reference evidence="1 2" key="1">
    <citation type="journal article" date="2014" name="Genome Announc.">
        <title>Draft Genome Sequence of Bacteroides reticulotermitis Strain JCM 10512T, Isolated from the Gut of a Termite.</title>
        <authorList>
            <person name="Yuki M."/>
            <person name="Oshima K."/>
            <person name="Suda W."/>
            <person name="Sakamoto M."/>
            <person name="Iida T."/>
            <person name="Hattori M."/>
            <person name="Ohkuma M."/>
        </authorList>
    </citation>
    <scope>NUCLEOTIDE SEQUENCE [LARGE SCALE GENOMIC DNA]</scope>
    <source>
        <strain evidence="1 2">JCM 10512</strain>
    </source>
</reference>